<dbReference type="InterPro" id="IPR051908">
    <property type="entry name" value="Ribosomal_N-acetyltransferase"/>
</dbReference>
<sequence length="183" mass="21287">MFVHQVDEEVSLKLVDLGDAEELFQLTDRSRDHLRTWLPWLDHTKELKDTENYIKFSKKAYANHEGMNTVVLYNGKTAGVVGFNELDWTNRIAYIGYWLGVDFTGKGIMTRAAGALTDYAIRDLGMNKVDITAAEHNRGSRSIPERLGFTEEGKIRSREWLYDHYVDHIVYGMLKEEWEKLIR</sequence>
<dbReference type="Pfam" id="PF13302">
    <property type="entry name" value="Acetyltransf_3"/>
    <property type="match status" value="1"/>
</dbReference>
<keyword evidence="2" id="KW-0808">Transferase</keyword>
<feature type="domain" description="N-acetyltransferase" evidence="1">
    <location>
        <begin position="10"/>
        <end position="176"/>
    </location>
</feature>
<name>A0ABW5Q9X5_9BACI</name>
<dbReference type="InterPro" id="IPR000182">
    <property type="entry name" value="GNAT_dom"/>
</dbReference>
<dbReference type="PANTHER" id="PTHR43441">
    <property type="entry name" value="RIBOSOMAL-PROTEIN-SERINE ACETYLTRANSFERASE"/>
    <property type="match status" value="1"/>
</dbReference>
<dbReference type="SUPFAM" id="SSF55729">
    <property type="entry name" value="Acyl-CoA N-acyltransferases (Nat)"/>
    <property type="match status" value="1"/>
</dbReference>
<comment type="caution">
    <text evidence="2">The sequence shown here is derived from an EMBL/GenBank/DDBJ whole genome shotgun (WGS) entry which is preliminary data.</text>
</comment>
<evidence type="ECO:0000313" key="2">
    <source>
        <dbReference type="EMBL" id="MFD2638546.1"/>
    </source>
</evidence>
<gene>
    <name evidence="2" type="ORF">ACFSW4_06710</name>
</gene>
<dbReference type="Proteomes" id="UP001597452">
    <property type="component" value="Unassembled WGS sequence"/>
</dbReference>
<reference evidence="3" key="1">
    <citation type="journal article" date="2019" name="Int. J. Syst. Evol. Microbiol.">
        <title>The Global Catalogue of Microorganisms (GCM) 10K type strain sequencing project: providing services to taxonomists for standard genome sequencing and annotation.</title>
        <authorList>
            <consortium name="The Broad Institute Genomics Platform"/>
            <consortium name="The Broad Institute Genome Sequencing Center for Infectious Disease"/>
            <person name="Wu L."/>
            <person name="Ma J."/>
        </authorList>
    </citation>
    <scope>NUCLEOTIDE SEQUENCE [LARGE SCALE GENOMIC DNA]</scope>
    <source>
        <strain evidence="3">TISTR 1571</strain>
    </source>
</reference>
<dbReference type="Gene3D" id="3.40.630.30">
    <property type="match status" value="1"/>
</dbReference>
<protein>
    <submittedName>
        <fullName evidence="2">GNAT family N-acetyltransferase</fullName>
        <ecNumber evidence="2">2.3.-.-</ecNumber>
    </submittedName>
</protein>
<accession>A0ABW5Q9X5</accession>
<dbReference type="RefSeq" id="WP_054754791.1">
    <property type="nucleotide sequence ID" value="NZ_JBHUMZ010000018.1"/>
</dbReference>
<evidence type="ECO:0000313" key="3">
    <source>
        <dbReference type="Proteomes" id="UP001597452"/>
    </source>
</evidence>
<dbReference type="GO" id="GO:0016746">
    <property type="term" value="F:acyltransferase activity"/>
    <property type="evidence" value="ECO:0007669"/>
    <property type="project" value="UniProtKB-KW"/>
</dbReference>
<dbReference type="EC" id="2.3.-.-" evidence="2"/>
<dbReference type="EMBL" id="JBHUMZ010000018">
    <property type="protein sequence ID" value="MFD2638546.1"/>
    <property type="molecule type" value="Genomic_DNA"/>
</dbReference>
<keyword evidence="2" id="KW-0012">Acyltransferase</keyword>
<organism evidence="2 3">
    <name type="scientific">Piscibacillus salipiscarius</name>
    <dbReference type="NCBI Taxonomy" id="299480"/>
    <lineage>
        <taxon>Bacteria</taxon>
        <taxon>Bacillati</taxon>
        <taxon>Bacillota</taxon>
        <taxon>Bacilli</taxon>
        <taxon>Bacillales</taxon>
        <taxon>Bacillaceae</taxon>
        <taxon>Piscibacillus</taxon>
    </lineage>
</organism>
<dbReference type="PANTHER" id="PTHR43441:SF12">
    <property type="entry name" value="RIBOSOMAL N-ACETYLTRANSFERASE YDAF-RELATED"/>
    <property type="match status" value="1"/>
</dbReference>
<keyword evidence="3" id="KW-1185">Reference proteome</keyword>
<dbReference type="InterPro" id="IPR016181">
    <property type="entry name" value="Acyl_CoA_acyltransferase"/>
</dbReference>
<evidence type="ECO:0000259" key="1">
    <source>
        <dbReference type="PROSITE" id="PS51186"/>
    </source>
</evidence>
<proteinExistence type="predicted"/>
<dbReference type="PROSITE" id="PS51186">
    <property type="entry name" value="GNAT"/>
    <property type="match status" value="1"/>
</dbReference>